<dbReference type="GO" id="GO:0009535">
    <property type="term" value="C:chloroplast thylakoid membrane"/>
    <property type="evidence" value="ECO:0007669"/>
    <property type="project" value="TreeGrafter"/>
</dbReference>
<feature type="region of interest" description="Disordered" evidence="11">
    <location>
        <begin position="1"/>
        <end position="28"/>
    </location>
</feature>
<dbReference type="SUPFAM" id="SSF140990">
    <property type="entry name" value="FtsH protease domain-like"/>
    <property type="match status" value="1"/>
</dbReference>
<dbReference type="InterPro" id="IPR011546">
    <property type="entry name" value="Pept_M41_FtsH_extracell"/>
</dbReference>
<evidence type="ECO:0000256" key="10">
    <source>
        <dbReference type="ARBA" id="ARBA00023049"/>
    </source>
</evidence>
<dbReference type="EMBL" id="PQIB02000010">
    <property type="protein sequence ID" value="RLM92993.1"/>
    <property type="molecule type" value="Genomic_DNA"/>
</dbReference>
<comment type="similarity">
    <text evidence="2">In the C-terminal section; belongs to the peptidase M41 family.</text>
</comment>
<dbReference type="InterPro" id="IPR037219">
    <property type="entry name" value="Peptidase_M41-like"/>
</dbReference>
<dbReference type="PROSITE" id="PS00674">
    <property type="entry name" value="AAA"/>
    <property type="match status" value="1"/>
</dbReference>
<evidence type="ECO:0000313" key="16">
    <source>
        <dbReference type="EMBL" id="RLM92993.1"/>
    </source>
</evidence>
<evidence type="ECO:0000259" key="15">
    <source>
        <dbReference type="Pfam" id="PF17862"/>
    </source>
</evidence>
<dbReference type="InterPro" id="IPR050928">
    <property type="entry name" value="ATP-dep_Zn_Metalloprotease"/>
</dbReference>
<dbReference type="GO" id="GO:0004176">
    <property type="term" value="F:ATP-dependent peptidase activity"/>
    <property type="evidence" value="ECO:0007669"/>
    <property type="project" value="InterPro"/>
</dbReference>
<evidence type="ECO:0000256" key="4">
    <source>
        <dbReference type="ARBA" id="ARBA00022670"/>
    </source>
</evidence>
<evidence type="ECO:0000256" key="3">
    <source>
        <dbReference type="ARBA" id="ARBA00010550"/>
    </source>
</evidence>
<evidence type="ECO:0000259" key="12">
    <source>
        <dbReference type="Pfam" id="PF00004"/>
    </source>
</evidence>
<keyword evidence="7" id="KW-0378">Hydrolase</keyword>
<keyword evidence="5" id="KW-0479">Metal-binding</keyword>
<evidence type="ECO:0000256" key="11">
    <source>
        <dbReference type="SAM" id="MobiDB-lite"/>
    </source>
</evidence>
<dbReference type="Gene3D" id="3.40.1690.20">
    <property type="match status" value="1"/>
</dbReference>
<feature type="compositionally biased region" description="Basic and acidic residues" evidence="11">
    <location>
        <begin position="130"/>
        <end position="158"/>
    </location>
</feature>
<sequence>MSISSLSRALARSARSTRPLRQVGPRFEHAPAPAPAPFPYSARFSSDVRSLIYSLGFSARGVCRAPRGAAPRPSMPGGDVGGLGFVRSYLTSALGSRAAAPTGQGKVGDWRFLLASSQFRRLFSDGSNKNYEKYHPKEKQEEPKGDGSDKSDPKKDSNSKFQWNFKEDVIKKFQELLAPLLFLGLMLATLPQGSSAVEISFQEFKNKLLEPGLVDHIVVSNKSVAKVYVRTSPSSNQGQDGDIHITTGHLPGRETPSKYKYYFNIGSVDSFEEKLEEPQEALGRDPHVYVPVTYTSEVNWFPELMRFAPTALLVGLIYVAGKRMKGGISIGGSGGGARGIFNIGKAQVTKMDENSKNKVFFKDVAGCDEAKQEIMEFVHFLKNPKKYEELGAKIPKGALVAPPDFMEMFVGVGPSRVRNLFQEAQQCAPSIVFIDEIDAIGRARGRGGFSGGNSERESTLNQLLVEMDGFGTTSGVVVLAGTNRPDILDKALLRPGRFDRQITIDKPDINGRDQIFRIYLKKLKLDKEPSFYSQRLAALTPGFAKADIANVCNEAALIAARSEDAQITIQHFEAAIDRVIGGLEKKNMVISKLERRTVAYHESGHAVAGWFLEHAEPLLKVTIVPRGTAALGFAQYVPNENLLKTKEQLFDMTCMTLGGRAAEEVLIGKISTGAQNDLEKVTKMTYAQVAVYGFSEKVGLLSFPQRGDGFGMRKPYGSQTASIIDTEVRDWVAKAYEKTVDLIKTHKEQVAQIAELLLEKEVLHQDDLVQVLGERPFKTAEPTNYDRFKQGFQVEESDKSAEVSVSDANPSPRENVVPT</sequence>
<dbReference type="GO" id="GO:0034982">
    <property type="term" value="P:mitochondrial protein processing"/>
    <property type="evidence" value="ECO:0007669"/>
    <property type="project" value="TreeGrafter"/>
</dbReference>
<dbReference type="InterPro" id="IPR041569">
    <property type="entry name" value="AAA_lid_3"/>
</dbReference>
<feature type="domain" description="AAA ATPase AAA+ lid" evidence="15">
    <location>
        <begin position="535"/>
        <end position="574"/>
    </location>
</feature>
<evidence type="ECO:0000256" key="5">
    <source>
        <dbReference type="ARBA" id="ARBA00022723"/>
    </source>
</evidence>
<keyword evidence="17" id="KW-1185">Reference proteome</keyword>
<proteinExistence type="inferred from homology"/>
<evidence type="ECO:0000256" key="6">
    <source>
        <dbReference type="ARBA" id="ARBA00022741"/>
    </source>
</evidence>
<evidence type="ECO:0000256" key="9">
    <source>
        <dbReference type="ARBA" id="ARBA00022840"/>
    </source>
</evidence>
<dbReference type="InterPro" id="IPR003960">
    <property type="entry name" value="ATPase_AAA_CS"/>
</dbReference>
<comment type="caution">
    <text evidence="16">The sequence shown here is derived from an EMBL/GenBank/DDBJ whole genome shotgun (WGS) entry which is preliminary data.</text>
</comment>
<dbReference type="STRING" id="4540.A0A3L6R2D7"/>
<dbReference type="Pfam" id="PF00004">
    <property type="entry name" value="AAA"/>
    <property type="match status" value="1"/>
</dbReference>
<name>A0A3L6R2D7_PANMI</name>
<organism evidence="16 17">
    <name type="scientific">Panicum miliaceum</name>
    <name type="common">Proso millet</name>
    <name type="synonym">Broomcorn millet</name>
    <dbReference type="NCBI Taxonomy" id="4540"/>
    <lineage>
        <taxon>Eukaryota</taxon>
        <taxon>Viridiplantae</taxon>
        <taxon>Streptophyta</taxon>
        <taxon>Embryophyta</taxon>
        <taxon>Tracheophyta</taxon>
        <taxon>Spermatophyta</taxon>
        <taxon>Magnoliopsida</taxon>
        <taxon>Liliopsida</taxon>
        <taxon>Poales</taxon>
        <taxon>Poaceae</taxon>
        <taxon>PACMAD clade</taxon>
        <taxon>Panicoideae</taxon>
        <taxon>Panicodae</taxon>
        <taxon>Paniceae</taxon>
        <taxon>Panicinae</taxon>
        <taxon>Panicum</taxon>
        <taxon>Panicum sect. Panicum</taxon>
    </lineage>
</organism>
<feature type="domain" description="Peptidase M41" evidence="13">
    <location>
        <begin position="588"/>
        <end position="771"/>
    </location>
</feature>
<dbReference type="PANTHER" id="PTHR43655">
    <property type="entry name" value="ATP-DEPENDENT PROTEASE"/>
    <property type="match status" value="1"/>
</dbReference>
<evidence type="ECO:0000259" key="13">
    <source>
        <dbReference type="Pfam" id="PF01434"/>
    </source>
</evidence>
<evidence type="ECO:0000256" key="8">
    <source>
        <dbReference type="ARBA" id="ARBA00022833"/>
    </source>
</evidence>
<keyword evidence="10" id="KW-0482">Metalloprotease</keyword>
<dbReference type="InterPro" id="IPR027417">
    <property type="entry name" value="P-loop_NTPase"/>
</dbReference>
<evidence type="ECO:0000256" key="2">
    <source>
        <dbReference type="ARBA" id="ARBA00010044"/>
    </source>
</evidence>
<keyword evidence="4" id="KW-0645">Protease</keyword>
<accession>A0A3L6R2D7</accession>
<evidence type="ECO:0000256" key="1">
    <source>
        <dbReference type="ARBA" id="ARBA00001947"/>
    </source>
</evidence>
<reference evidence="17" key="1">
    <citation type="journal article" date="2019" name="Nat. Commun.">
        <title>The genome of broomcorn millet.</title>
        <authorList>
            <person name="Zou C."/>
            <person name="Miki D."/>
            <person name="Li D."/>
            <person name="Tang Q."/>
            <person name="Xiao L."/>
            <person name="Rajput S."/>
            <person name="Deng P."/>
            <person name="Jia W."/>
            <person name="Huang R."/>
            <person name="Zhang M."/>
            <person name="Sun Y."/>
            <person name="Hu J."/>
            <person name="Fu X."/>
            <person name="Schnable P.S."/>
            <person name="Li F."/>
            <person name="Zhang H."/>
            <person name="Feng B."/>
            <person name="Zhu X."/>
            <person name="Liu R."/>
            <person name="Schnable J.C."/>
            <person name="Zhu J.-K."/>
            <person name="Zhang H."/>
        </authorList>
    </citation>
    <scope>NUCLEOTIDE SEQUENCE [LARGE SCALE GENOMIC DNA]</scope>
</reference>
<dbReference type="AlphaFoldDB" id="A0A3L6R2D7"/>
<feature type="compositionally biased region" description="Low complexity" evidence="11">
    <location>
        <begin position="1"/>
        <end position="21"/>
    </location>
</feature>
<dbReference type="Gene3D" id="1.10.8.60">
    <property type="match status" value="1"/>
</dbReference>
<dbReference type="Pfam" id="PF17862">
    <property type="entry name" value="AAA_lid_3"/>
    <property type="match status" value="1"/>
</dbReference>
<dbReference type="Gene3D" id="1.20.58.760">
    <property type="entry name" value="Peptidase M41"/>
    <property type="match status" value="1"/>
</dbReference>
<keyword evidence="9" id="KW-0067">ATP-binding</keyword>
<gene>
    <name evidence="16" type="ORF">C2845_PM08G30800</name>
</gene>
<dbReference type="OrthoDB" id="1413014at2759"/>
<comment type="similarity">
    <text evidence="3">In the N-terminal section; belongs to the AAA ATPase family.</text>
</comment>
<evidence type="ECO:0000313" key="17">
    <source>
        <dbReference type="Proteomes" id="UP000275267"/>
    </source>
</evidence>
<comment type="cofactor">
    <cofactor evidence="1">
        <name>Zn(2+)</name>
        <dbReference type="ChEBI" id="CHEBI:29105"/>
    </cofactor>
</comment>
<keyword evidence="6" id="KW-0547">Nucleotide-binding</keyword>
<dbReference type="GO" id="GO:0008270">
    <property type="term" value="F:zinc ion binding"/>
    <property type="evidence" value="ECO:0007669"/>
    <property type="project" value="InterPro"/>
</dbReference>
<dbReference type="GO" id="GO:0005745">
    <property type="term" value="C:m-AAA complex"/>
    <property type="evidence" value="ECO:0007669"/>
    <property type="project" value="TreeGrafter"/>
</dbReference>
<keyword evidence="8" id="KW-0862">Zinc</keyword>
<dbReference type="Pfam" id="PF06480">
    <property type="entry name" value="FtsH_ext"/>
    <property type="match status" value="1"/>
</dbReference>
<dbReference type="PANTHER" id="PTHR43655:SF25">
    <property type="entry name" value="ATP-DEPENDENT ZINC METALLOPROTEASE FTSH 3, MITOCHONDRIAL"/>
    <property type="match status" value="1"/>
</dbReference>
<feature type="region of interest" description="Disordered" evidence="11">
    <location>
        <begin position="127"/>
        <end position="158"/>
    </location>
</feature>
<evidence type="ECO:0000259" key="14">
    <source>
        <dbReference type="Pfam" id="PF06480"/>
    </source>
</evidence>
<dbReference type="GO" id="GO:0004222">
    <property type="term" value="F:metalloendopeptidase activity"/>
    <property type="evidence" value="ECO:0007669"/>
    <property type="project" value="InterPro"/>
</dbReference>
<dbReference type="InterPro" id="IPR003959">
    <property type="entry name" value="ATPase_AAA_core"/>
</dbReference>
<dbReference type="Proteomes" id="UP000275267">
    <property type="component" value="Unassembled WGS sequence"/>
</dbReference>
<dbReference type="SUPFAM" id="SSF52540">
    <property type="entry name" value="P-loop containing nucleoside triphosphate hydrolases"/>
    <property type="match status" value="1"/>
</dbReference>
<dbReference type="Gene3D" id="3.40.50.300">
    <property type="entry name" value="P-loop containing nucleotide triphosphate hydrolases"/>
    <property type="match status" value="2"/>
</dbReference>
<feature type="domain" description="ATPase AAA-type core" evidence="12">
    <location>
        <begin position="403"/>
        <end position="505"/>
    </location>
</feature>
<dbReference type="Pfam" id="PF01434">
    <property type="entry name" value="Peptidase_M41"/>
    <property type="match status" value="1"/>
</dbReference>
<feature type="region of interest" description="Disordered" evidence="11">
    <location>
        <begin position="796"/>
        <end position="819"/>
    </location>
</feature>
<feature type="domain" description="Peptidase M41 FtsH extracellular" evidence="14">
    <location>
        <begin position="180"/>
        <end position="289"/>
    </location>
</feature>
<dbReference type="InterPro" id="IPR000642">
    <property type="entry name" value="Peptidase_M41"/>
</dbReference>
<dbReference type="GO" id="GO:0005524">
    <property type="term" value="F:ATP binding"/>
    <property type="evidence" value="ECO:0007669"/>
    <property type="project" value="UniProtKB-KW"/>
</dbReference>
<dbReference type="FunFam" id="1.10.8.60:FF:000019">
    <property type="entry name" value="AFG3-like AAA ATPase 2"/>
    <property type="match status" value="1"/>
</dbReference>
<protein>
    <submittedName>
        <fullName evidence="16">ATP-dependent zinc metalloprotease FTSH 3, mitochondrial-like</fullName>
    </submittedName>
</protein>
<dbReference type="FunFam" id="1.20.58.760:FF:000005">
    <property type="entry name" value="ATP-dependent zinc metalloprotease FTSH 10, mitochondrial"/>
    <property type="match status" value="1"/>
</dbReference>
<evidence type="ECO:0000256" key="7">
    <source>
        <dbReference type="ARBA" id="ARBA00022801"/>
    </source>
</evidence>
<dbReference type="GO" id="GO:0016887">
    <property type="term" value="F:ATP hydrolysis activity"/>
    <property type="evidence" value="ECO:0007669"/>
    <property type="project" value="InterPro"/>
</dbReference>